<sequence>MMPTQATTSTRRETAPLTSSPGEAKTPETTSVLSDAIKEEVLRAMLEPQEDDGSQETTCNDSATKANSPGPGTHEICNNEESKSLAPQEHLFQFNLDDAAWDLSVHEAPKAVVRDLKVVFRSAIKEHKFDPARFKVVPTVQRTSLSTLAINEETAKEKDICLERFARLAERFCDALEARGFWADYTDPCCGLPMRSNGNTVYPDIQGLVRLRNFPTSAVGACHVALHPSWGECMYPATMFTVAPMETVVEVVDSILLESASMSSTL</sequence>
<dbReference type="Pfam" id="PF10229">
    <property type="entry name" value="MMADHC"/>
    <property type="match status" value="1"/>
</dbReference>
<dbReference type="InterPro" id="IPR019362">
    <property type="entry name" value="MMADHC"/>
</dbReference>
<dbReference type="InParanoid" id="A0A2R5GHA1"/>
<keyword evidence="3" id="KW-1185">Reference proteome</keyword>
<feature type="region of interest" description="Disordered" evidence="1">
    <location>
        <begin position="1"/>
        <end position="78"/>
    </location>
</feature>
<dbReference type="EMBL" id="BEYU01000068">
    <property type="protein sequence ID" value="GBG29965.1"/>
    <property type="molecule type" value="Genomic_DNA"/>
</dbReference>
<dbReference type="Proteomes" id="UP000241890">
    <property type="component" value="Unassembled WGS sequence"/>
</dbReference>
<comment type="caution">
    <text evidence="2">The sequence shown here is derived from an EMBL/GenBank/DDBJ whole genome shotgun (WGS) entry which is preliminary data.</text>
</comment>
<dbReference type="OrthoDB" id="10263782at2759"/>
<evidence type="ECO:0000313" key="2">
    <source>
        <dbReference type="EMBL" id="GBG29965.1"/>
    </source>
</evidence>
<organism evidence="2 3">
    <name type="scientific">Hondaea fermentalgiana</name>
    <dbReference type="NCBI Taxonomy" id="2315210"/>
    <lineage>
        <taxon>Eukaryota</taxon>
        <taxon>Sar</taxon>
        <taxon>Stramenopiles</taxon>
        <taxon>Bigyra</taxon>
        <taxon>Labyrinthulomycetes</taxon>
        <taxon>Thraustochytrida</taxon>
        <taxon>Thraustochytriidae</taxon>
        <taxon>Hondaea</taxon>
    </lineage>
</organism>
<name>A0A2R5GHA1_9STRA</name>
<feature type="compositionally biased region" description="Polar residues" evidence="1">
    <location>
        <begin position="16"/>
        <end position="33"/>
    </location>
</feature>
<evidence type="ECO:0000313" key="3">
    <source>
        <dbReference type="Proteomes" id="UP000241890"/>
    </source>
</evidence>
<dbReference type="GO" id="GO:0009235">
    <property type="term" value="P:cobalamin metabolic process"/>
    <property type="evidence" value="ECO:0007669"/>
    <property type="project" value="InterPro"/>
</dbReference>
<reference evidence="2 3" key="1">
    <citation type="submission" date="2017-12" db="EMBL/GenBank/DDBJ databases">
        <title>Sequencing, de novo assembly and annotation of complete genome of a new Thraustochytrid species, strain FCC1311.</title>
        <authorList>
            <person name="Sedici K."/>
            <person name="Godart F."/>
            <person name="Aiese Cigliano R."/>
            <person name="Sanseverino W."/>
            <person name="Barakat M."/>
            <person name="Ortet P."/>
            <person name="Marechal E."/>
            <person name="Cagnac O."/>
            <person name="Amato A."/>
        </authorList>
    </citation>
    <scope>NUCLEOTIDE SEQUENCE [LARGE SCALE GENOMIC DNA]</scope>
</reference>
<gene>
    <name evidence="2" type="ORF">FCC1311_061852</name>
</gene>
<protein>
    <submittedName>
        <fullName evidence="2">Methylmalonic aciduria and homocystinuria type D protein, mitochondrial</fullName>
    </submittedName>
</protein>
<dbReference type="PANTHER" id="PTHR13192">
    <property type="entry name" value="MY011 PROTEIN"/>
    <property type="match status" value="1"/>
</dbReference>
<dbReference type="AlphaFoldDB" id="A0A2R5GHA1"/>
<feature type="compositionally biased region" description="Polar residues" evidence="1">
    <location>
        <begin position="55"/>
        <end position="67"/>
    </location>
</feature>
<accession>A0A2R5GHA1</accession>
<proteinExistence type="predicted"/>
<evidence type="ECO:0000256" key="1">
    <source>
        <dbReference type="SAM" id="MobiDB-lite"/>
    </source>
</evidence>
<dbReference type="PANTHER" id="PTHR13192:SF3">
    <property type="entry name" value="COBALAMIN TRAFFICKING PROTEIN CBLD"/>
    <property type="match status" value="1"/>
</dbReference>